<dbReference type="SUPFAM" id="SSF47384">
    <property type="entry name" value="Homodimeric domain of signal transducing histidine kinase"/>
    <property type="match status" value="1"/>
</dbReference>
<dbReference type="SMART" id="SM00388">
    <property type="entry name" value="HisKA"/>
    <property type="match status" value="1"/>
</dbReference>
<keyword evidence="7 12" id="KW-0812">Transmembrane</keyword>
<dbReference type="Gene3D" id="3.40.50.2300">
    <property type="match status" value="1"/>
</dbReference>
<dbReference type="CDD" id="cd16922">
    <property type="entry name" value="HATPase_EvgS-ArcB-TorS-like"/>
    <property type="match status" value="1"/>
</dbReference>
<dbReference type="Proteomes" id="UP001432180">
    <property type="component" value="Chromosome"/>
</dbReference>
<evidence type="ECO:0000256" key="5">
    <source>
        <dbReference type="ARBA" id="ARBA00022553"/>
    </source>
</evidence>
<dbReference type="SUPFAM" id="SSF52172">
    <property type="entry name" value="CheY-like"/>
    <property type="match status" value="1"/>
</dbReference>
<dbReference type="Pfam" id="PF00512">
    <property type="entry name" value="HisKA"/>
    <property type="match status" value="1"/>
</dbReference>
<reference evidence="15 16" key="1">
    <citation type="journal article" date="2023" name="Microorganisms">
        <title>Thiorhodovibrio frisius and Trv. litoralis spp. nov., Two Novel Members from a Clade of Fastidious Purple Sulfur Bacteria That Exhibit Unique Red-Shifted Light-Harvesting Capabilities.</title>
        <authorList>
            <person name="Methner A."/>
            <person name="Kuzyk S.B."/>
            <person name="Petersen J."/>
            <person name="Bauer S."/>
            <person name="Brinkmann H."/>
            <person name="Sichau K."/>
            <person name="Wanner G."/>
            <person name="Wolf J."/>
            <person name="Neumann-Schaal M."/>
            <person name="Henke P."/>
            <person name="Tank M."/>
            <person name="Sproer C."/>
            <person name="Bunk B."/>
            <person name="Overmann J."/>
        </authorList>
    </citation>
    <scope>NUCLEOTIDE SEQUENCE [LARGE SCALE GENOMIC DNA]</scope>
    <source>
        <strain evidence="15 16">DSM 6702</strain>
    </source>
</reference>
<keyword evidence="12" id="KW-0472">Membrane</keyword>
<dbReference type="InterPro" id="IPR004358">
    <property type="entry name" value="Sig_transdc_His_kin-like_C"/>
</dbReference>
<organism evidence="15 16">
    <name type="scientific">Thiorhodovibrio winogradskyi</name>
    <dbReference type="NCBI Taxonomy" id="77007"/>
    <lineage>
        <taxon>Bacteria</taxon>
        <taxon>Pseudomonadati</taxon>
        <taxon>Pseudomonadota</taxon>
        <taxon>Gammaproteobacteria</taxon>
        <taxon>Chromatiales</taxon>
        <taxon>Chromatiaceae</taxon>
        <taxon>Thiorhodovibrio</taxon>
    </lineage>
</organism>
<evidence type="ECO:0000256" key="2">
    <source>
        <dbReference type="ARBA" id="ARBA00004651"/>
    </source>
</evidence>
<feature type="compositionally biased region" description="Basic and acidic residues" evidence="11">
    <location>
        <begin position="679"/>
        <end position="689"/>
    </location>
</feature>
<feature type="domain" description="Histidine kinase" evidence="13">
    <location>
        <begin position="395"/>
        <end position="616"/>
    </location>
</feature>
<dbReference type="EC" id="2.7.13.3" evidence="3"/>
<evidence type="ECO:0000313" key="15">
    <source>
        <dbReference type="EMBL" id="WPL15891.1"/>
    </source>
</evidence>
<evidence type="ECO:0000256" key="1">
    <source>
        <dbReference type="ARBA" id="ARBA00000085"/>
    </source>
</evidence>
<name>A0ABZ0S493_9GAMM</name>
<keyword evidence="8 15" id="KW-0418">Kinase</keyword>
<keyword evidence="9 12" id="KW-1133">Transmembrane helix</keyword>
<evidence type="ECO:0000313" key="16">
    <source>
        <dbReference type="Proteomes" id="UP001432180"/>
    </source>
</evidence>
<dbReference type="PANTHER" id="PTHR43047:SF64">
    <property type="entry name" value="HISTIDINE KINASE CONTAINING CHEY-HOMOLOGOUS RECEIVER DOMAIN AND PAS DOMAIN-RELATED"/>
    <property type="match status" value="1"/>
</dbReference>
<proteinExistence type="predicted"/>
<dbReference type="Gene3D" id="1.10.287.130">
    <property type="match status" value="1"/>
</dbReference>
<comment type="caution">
    <text evidence="10">Lacks conserved residue(s) required for the propagation of feature annotation.</text>
</comment>
<sequence length="840" mass="92821">MKLRYYILALLLLFGLVPLMLALVINLPLVVERTTIFYQKAYLQNLRADFRDLDQHLASRDEIIRLLAKLPDPGILLGTANSEQQVDLARARYTSWINQMLSDQGDIIEIQFLDAQGQERFWLERDAQDRRWRPTPSPPEPPNLGFSNAAIKLQPGEVMVSRIRVNPYAGSRDPRHLLTLQLASPIGEPVKPGEPAQGLLLMTVDVGGLAQFYRNTLWVHHSGSYLQPGQPISDAPQAFSDFPGLEQLFAEGKLALSKSTAGEPYLWVPMFQTEDGLPLWVGRPVDSSPIADFRNTLIVRVLSIVLVLVLAVMAIARAIARRAEHFGRELTTGVQHILRAGEPLQLHWRGPFEVRELGEQLSALSRSHSEHIATERQHMRELERSNRYKSEFLANVSHELRTPLNAILLLSKMLADQESGLEGEQRRQAQVIHEASRDLRGLIDNILDISRIEAGQVAMHLEWVDLPSMLEELVNLTEAIFTTKGLALDLDIAPNVPSRIYSDRDKIRQIIKNFLSNAAKFTHQGRVLITAEAHGDPRYPVAISVSDTGIGIAPGKEEIIFDAFQQADGSTRRRYGGTGLGLSISRELAGLLNGKISVDSALGQGSRFTLALPLSLAPDQPDGPDGMEIIESHGAPISTHLMPVNDDSMDDDMPNDMPDDSLDDSRENRDSPAPGQPRRSAEDRAKNQDTSKAIKAIRRRLEQADLGPRWILLLERDIQSLLNLTAYLKDFGLRVQTAADVDEALEALNEDPDCALILFAALPDPGRTCDSIARLQADQAGAQLPVIVMGAPEDDALQGYVAAGATAFFSKPLAAEDLIELIDRLIAREAESDGHGDAPP</sequence>
<gene>
    <name evidence="15" type="primary">luxQ_3</name>
    <name evidence="15" type="ORF">Thiowin_00820</name>
</gene>
<dbReference type="EMBL" id="CP121472">
    <property type="protein sequence ID" value="WPL15891.1"/>
    <property type="molecule type" value="Genomic_DNA"/>
</dbReference>
<dbReference type="PROSITE" id="PS50109">
    <property type="entry name" value="HIS_KIN"/>
    <property type="match status" value="1"/>
</dbReference>
<comment type="catalytic activity">
    <reaction evidence="1">
        <text>ATP + protein L-histidine = ADP + protein N-phospho-L-histidine.</text>
        <dbReference type="EC" id="2.7.13.3"/>
    </reaction>
</comment>
<evidence type="ECO:0000259" key="13">
    <source>
        <dbReference type="PROSITE" id="PS50109"/>
    </source>
</evidence>
<evidence type="ECO:0000256" key="7">
    <source>
        <dbReference type="ARBA" id="ARBA00022692"/>
    </source>
</evidence>
<dbReference type="Pfam" id="PF02518">
    <property type="entry name" value="HATPase_c"/>
    <property type="match status" value="1"/>
</dbReference>
<dbReference type="Gene3D" id="3.30.565.10">
    <property type="entry name" value="Histidine kinase-like ATPase, C-terminal domain"/>
    <property type="match status" value="1"/>
</dbReference>
<dbReference type="InterPro" id="IPR036890">
    <property type="entry name" value="HATPase_C_sf"/>
</dbReference>
<dbReference type="RefSeq" id="WP_328986439.1">
    <property type="nucleotide sequence ID" value="NZ_CP121472.1"/>
</dbReference>
<evidence type="ECO:0000256" key="3">
    <source>
        <dbReference type="ARBA" id="ARBA00012438"/>
    </source>
</evidence>
<evidence type="ECO:0000259" key="14">
    <source>
        <dbReference type="PROSITE" id="PS50110"/>
    </source>
</evidence>
<dbReference type="InterPro" id="IPR036097">
    <property type="entry name" value="HisK_dim/P_sf"/>
</dbReference>
<evidence type="ECO:0000256" key="6">
    <source>
        <dbReference type="ARBA" id="ARBA00022679"/>
    </source>
</evidence>
<keyword evidence="6 15" id="KW-0808">Transferase</keyword>
<dbReference type="InterPro" id="IPR003661">
    <property type="entry name" value="HisK_dim/P_dom"/>
</dbReference>
<feature type="domain" description="Response regulatory" evidence="14">
    <location>
        <begin position="710"/>
        <end position="826"/>
    </location>
</feature>
<keyword evidence="4" id="KW-1003">Cell membrane</keyword>
<evidence type="ECO:0000256" key="8">
    <source>
        <dbReference type="ARBA" id="ARBA00022777"/>
    </source>
</evidence>
<evidence type="ECO:0000256" key="9">
    <source>
        <dbReference type="ARBA" id="ARBA00022989"/>
    </source>
</evidence>
<comment type="subcellular location">
    <subcellularLocation>
        <location evidence="2">Cell membrane</location>
        <topology evidence="2">Multi-pass membrane protein</topology>
    </subcellularLocation>
</comment>
<evidence type="ECO:0000256" key="10">
    <source>
        <dbReference type="PROSITE-ProRule" id="PRU00169"/>
    </source>
</evidence>
<dbReference type="InterPro" id="IPR003594">
    <property type="entry name" value="HATPase_dom"/>
</dbReference>
<dbReference type="InterPro" id="IPR005467">
    <property type="entry name" value="His_kinase_dom"/>
</dbReference>
<dbReference type="InterPro" id="IPR001789">
    <property type="entry name" value="Sig_transdc_resp-reg_receiver"/>
</dbReference>
<dbReference type="PRINTS" id="PR00344">
    <property type="entry name" value="BCTRLSENSOR"/>
</dbReference>
<feature type="compositionally biased region" description="Acidic residues" evidence="11">
    <location>
        <begin position="647"/>
        <end position="662"/>
    </location>
</feature>
<dbReference type="InterPro" id="IPR011006">
    <property type="entry name" value="CheY-like_superfamily"/>
</dbReference>
<evidence type="ECO:0000256" key="11">
    <source>
        <dbReference type="SAM" id="MobiDB-lite"/>
    </source>
</evidence>
<dbReference type="GO" id="GO:0004673">
    <property type="term" value="F:protein histidine kinase activity"/>
    <property type="evidence" value="ECO:0007669"/>
    <property type="project" value="UniProtKB-EC"/>
</dbReference>
<dbReference type="SMART" id="SM00387">
    <property type="entry name" value="HATPase_c"/>
    <property type="match status" value="1"/>
</dbReference>
<dbReference type="PROSITE" id="PS50110">
    <property type="entry name" value="RESPONSE_REGULATORY"/>
    <property type="match status" value="1"/>
</dbReference>
<dbReference type="SUPFAM" id="SSF55874">
    <property type="entry name" value="ATPase domain of HSP90 chaperone/DNA topoisomerase II/histidine kinase"/>
    <property type="match status" value="1"/>
</dbReference>
<accession>A0ABZ0S493</accession>
<evidence type="ECO:0000256" key="12">
    <source>
        <dbReference type="SAM" id="Phobius"/>
    </source>
</evidence>
<dbReference type="InterPro" id="IPR029151">
    <property type="entry name" value="Sensor-like_sf"/>
</dbReference>
<dbReference type="PANTHER" id="PTHR43047">
    <property type="entry name" value="TWO-COMPONENT HISTIDINE PROTEIN KINASE"/>
    <property type="match status" value="1"/>
</dbReference>
<keyword evidence="16" id="KW-1185">Reference proteome</keyword>
<dbReference type="Gene3D" id="3.30.450.20">
    <property type="entry name" value="PAS domain"/>
    <property type="match status" value="1"/>
</dbReference>
<evidence type="ECO:0000256" key="4">
    <source>
        <dbReference type="ARBA" id="ARBA00022475"/>
    </source>
</evidence>
<dbReference type="SUPFAM" id="SSF103190">
    <property type="entry name" value="Sensory domain-like"/>
    <property type="match status" value="1"/>
</dbReference>
<dbReference type="CDD" id="cd00082">
    <property type="entry name" value="HisKA"/>
    <property type="match status" value="1"/>
</dbReference>
<feature type="region of interest" description="Disordered" evidence="11">
    <location>
        <begin position="619"/>
        <end position="693"/>
    </location>
</feature>
<keyword evidence="5" id="KW-0597">Phosphoprotein</keyword>
<feature type="transmembrane region" description="Helical" evidence="12">
    <location>
        <begin position="297"/>
        <end position="320"/>
    </location>
</feature>
<protein>
    <recommendedName>
        <fullName evidence="3">histidine kinase</fullName>
        <ecNumber evidence="3">2.7.13.3</ecNumber>
    </recommendedName>
</protein>